<dbReference type="InterPro" id="IPR011098">
    <property type="entry name" value="G5_dom"/>
</dbReference>
<evidence type="ECO:0000256" key="2">
    <source>
        <dbReference type="SAM" id="Phobius"/>
    </source>
</evidence>
<comment type="caution">
    <text evidence="4">The sequence shown here is derived from an EMBL/GenBank/DDBJ whole genome shotgun (WGS) entry which is preliminary data.</text>
</comment>
<dbReference type="Gene3D" id="2.40.40.10">
    <property type="entry name" value="RlpA-like domain"/>
    <property type="match status" value="1"/>
</dbReference>
<organism evidence="4 5">
    <name type="scientific">Marinicrinis sediminis</name>
    <dbReference type="NCBI Taxonomy" id="1652465"/>
    <lineage>
        <taxon>Bacteria</taxon>
        <taxon>Bacillati</taxon>
        <taxon>Bacillota</taxon>
        <taxon>Bacilli</taxon>
        <taxon>Bacillales</taxon>
        <taxon>Paenibacillaceae</taxon>
    </lineage>
</organism>
<reference evidence="5" key="1">
    <citation type="journal article" date="2019" name="Int. J. Syst. Evol. Microbiol.">
        <title>The Global Catalogue of Microorganisms (GCM) 10K type strain sequencing project: providing services to taxonomists for standard genome sequencing and annotation.</title>
        <authorList>
            <consortium name="The Broad Institute Genomics Platform"/>
            <consortium name="The Broad Institute Genome Sequencing Center for Infectious Disease"/>
            <person name="Wu L."/>
            <person name="Ma J."/>
        </authorList>
    </citation>
    <scope>NUCLEOTIDE SEQUENCE [LARGE SCALE GENOMIC DNA]</scope>
    <source>
        <strain evidence="5">KCTC 33676</strain>
    </source>
</reference>
<dbReference type="Pfam" id="PF06725">
    <property type="entry name" value="3D"/>
    <property type="match status" value="1"/>
</dbReference>
<sequence>MSFQSNETEPVKRSSAMSFAYPFTRGNKKWYMIIGAALLASVIGWLLWSQLTAAKTVYLSVDDQPLEISTKAETVAELLEEEELVIGEFDELNVPLEKEIADEDHIQIKYAVPIQLTIAGEQETRYTTAATVGEALADLGVAVDGEDKIFPSKLEAITPDQKVTVIDIEKKVEELEESIPFAQVKEEDHALTKGKQRLVQEGKSGKKVSQIEKIFADGEQVSESILATSVVEEAIDEIIQIGMKNPVTVLSATSPAIAEATMNSTTFSYKQVLNNVTLTAYDAGVGSTGKDKSHPQYGVTYTGTTVAEGRTIAVDPKVIPLGWWVYIDGIGLRKAEDTGSAVKGKHIDVYMESVDEAKQFGRQKGYTVYVIGPKKPS</sequence>
<keyword evidence="2" id="KW-1133">Transmembrane helix</keyword>
<name>A0ABW5R9V7_9BACL</name>
<dbReference type="InterPro" id="IPR051933">
    <property type="entry name" value="Resuscitation_pf_RpfB"/>
</dbReference>
<keyword evidence="2" id="KW-0472">Membrane</keyword>
<evidence type="ECO:0000313" key="5">
    <source>
        <dbReference type="Proteomes" id="UP001597497"/>
    </source>
</evidence>
<dbReference type="InterPro" id="IPR007137">
    <property type="entry name" value="DUF348"/>
</dbReference>
<dbReference type="Pfam" id="PF03990">
    <property type="entry name" value="DUF348"/>
    <property type="match status" value="2"/>
</dbReference>
<dbReference type="CDD" id="cd14667">
    <property type="entry name" value="3D_containing_proteins"/>
    <property type="match status" value="1"/>
</dbReference>
<evidence type="ECO:0000313" key="4">
    <source>
        <dbReference type="EMBL" id="MFD2671554.1"/>
    </source>
</evidence>
<gene>
    <name evidence="4" type="ORF">ACFSUC_08045</name>
</gene>
<dbReference type="SMART" id="SM01208">
    <property type="entry name" value="G5"/>
    <property type="match status" value="1"/>
</dbReference>
<dbReference type="SUPFAM" id="SSF50685">
    <property type="entry name" value="Barwin-like endoglucanases"/>
    <property type="match status" value="1"/>
</dbReference>
<keyword evidence="5" id="KW-1185">Reference proteome</keyword>
<evidence type="ECO:0000259" key="3">
    <source>
        <dbReference type="PROSITE" id="PS51109"/>
    </source>
</evidence>
<proteinExistence type="predicted"/>
<dbReference type="InterPro" id="IPR010611">
    <property type="entry name" value="3D_dom"/>
</dbReference>
<evidence type="ECO:0000256" key="1">
    <source>
        <dbReference type="ARBA" id="ARBA00022729"/>
    </source>
</evidence>
<dbReference type="PANTHER" id="PTHR39160:SF4">
    <property type="entry name" value="RESUSCITATION-PROMOTING FACTOR RPFB"/>
    <property type="match status" value="1"/>
</dbReference>
<dbReference type="PROSITE" id="PS51109">
    <property type="entry name" value="G5"/>
    <property type="match status" value="1"/>
</dbReference>
<dbReference type="Pfam" id="PF07501">
    <property type="entry name" value="G5"/>
    <property type="match status" value="1"/>
</dbReference>
<protein>
    <submittedName>
        <fullName evidence="4">3D domain-containing protein</fullName>
    </submittedName>
</protein>
<feature type="domain" description="G5" evidence="3">
    <location>
        <begin position="165"/>
        <end position="245"/>
    </location>
</feature>
<keyword evidence="1" id="KW-0732">Signal</keyword>
<dbReference type="RefSeq" id="WP_379929026.1">
    <property type="nucleotide sequence ID" value="NZ_JBHUMM010000012.1"/>
</dbReference>
<accession>A0ABW5R9V7</accession>
<keyword evidence="2" id="KW-0812">Transmembrane</keyword>
<feature type="transmembrane region" description="Helical" evidence="2">
    <location>
        <begin position="30"/>
        <end position="48"/>
    </location>
</feature>
<dbReference type="InterPro" id="IPR059180">
    <property type="entry name" value="3D_YorM"/>
</dbReference>
<dbReference type="PANTHER" id="PTHR39160">
    <property type="entry name" value="CELL WALL-BINDING PROTEIN YOCH"/>
    <property type="match status" value="1"/>
</dbReference>
<dbReference type="InterPro" id="IPR036908">
    <property type="entry name" value="RlpA-like_sf"/>
</dbReference>
<dbReference type="Gene3D" id="2.20.230.10">
    <property type="entry name" value="Resuscitation-promoting factor rpfb"/>
    <property type="match status" value="1"/>
</dbReference>
<dbReference type="EMBL" id="JBHUMM010000012">
    <property type="protein sequence ID" value="MFD2671554.1"/>
    <property type="molecule type" value="Genomic_DNA"/>
</dbReference>
<dbReference type="Proteomes" id="UP001597497">
    <property type="component" value="Unassembled WGS sequence"/>
</dbReference>